<comment type="cofactor">
    <cofactor evidence="2">
        <name>[3Fe-4S] cluster</name>
        <dbReference type="ChEBI" id="CHEBI:21137"/>
    </cofactor>
</comment>
<keyword evidence="17" id="KW-1185">Reference proteome</keyword>
<keyword evidence="4" id="KW-0028">Amino-acid biosynthesis</keyword>
<evidence type="ECO:0000256" key="4">
    <source>
        <dbReference type="ARBA" id="ARBA00022605"/>
    </source>
</evidence>
<dbReference type="InterPro" id="IPR006982">
    <property type="entry name" value="Glu_synth_centr_N"/>
</dbReference>
<reference evidence="16 17" key="1">
    <citation type="journal article" date="2011" name="J. Bacteriol.">
        <title>Genome sequence of the mercury-methylating and pleomorphic Desulfovibrio africanus Strain Walvis Bay.</title>
        <authorList>
            <person name="Brown S.D."/>
            <person name="Wall J.D."/>
            <person name="Kucken A.M."/>
            <person name="Gilmour C.C."/>
            <person name="Podar M."/>
            <person name="Brandt C.C."/>
            <person name="Teshima H."/>
            <person name="Detter J.C."/>
            <person name="Han C.S."/>
            <person name="Land M.L."/>
            <person name="Lucas S."/>
            <person name="Han J."/>
            <person name="Pennacchio L."/>
            <person name="Nolan M."/>
            <person name="Pitluck S."/>
            <person name="Woyke T."/>
            <person name="Goodwin L."/>
            <person name="Palumbo A.V."/>
            <person name="Elias D.A."/>
        </authorList>
    </citation>
    <scope>NUCLEOTIDE SEQUENCE [LARGE SCALE GENOMIC DNA]</scope>
    <source>
        <strain evidence="16 17">Walvis Bay</strain>
    </source>
</reference>
<evidence type="ECO:0000256" key="13">
    <source>
        <dbReference type="ARBA" id="ARBA00023291"/>
    </source>
</evidence>
<dbReference type="InterPro" id="IPR017932">
    <property type="entry name" value="GATase_2_dom"/>
</dbReference>
<dbReference type="SUPFAM" id="SSF56235">
    <property type="entry name" value="N-terminal nucleophile aminohydrolases (Ntn hydrolases)"/>
    <property type="match status" value="1"/>
</dbReference>
<evidence type="ECO:0000313" key="17">
    <source>
        <dbReference type="Proteomes" id="UP000007844"/>
    </source>
</evidence>
<accession>F3Z2V7</accession>
<dbReference type="PANTHER" id="PTHR11938">
    <property type="entry name" value="FAD NADPH DEHYDROGENASE/OXIDOREDUCTASE"/>
    <property type="match status" value="1"/>
</dbReference>
<dbReference type="CDD" id="cd00504">
    <property type="entry name" value="GXGXG"/>
    <property type="match status" value="1"/>
</dbReference>
<name>F3Z2V7_DESAF</name>
<dbReference type="GO" id="GO:0006537">
    <property type="term" value="P:glutamate biosynthetic process"/>
    <property type="evidence" value="ECO:0007669"/>
    <property type="project" value="UniProtKB-KW"/>
</dbReference>
<dbReference type="PANTHER" id="PTHR11938:SF133">
    <property type="entry name" value="GLUTAMATE SYNTHASE (NADH)"/>
    <property type="match status" value="1"/>
</dbReference>
<evidence type="ECO:0000256" key="1">
    <source>
        <dbReference type="ARBA" id="ARBA00001917"/>
    </source>
</evidence>
<dbReference type="InterPro" id="IPR002489">
    <property type="entry name" value="Glu_synth_asu_C"/>
</dbReference>
<sequence>MSRSRGLRPFEVAREQDACAIIAYVDKQGRSTHTNIARTIEALKKMAHRSGDINDEGDGCGVMTDIPRLAWSRRLEAAGLSPHLAEGRGFFVGHFLLPAKLRDEHDALMTRMRAGLREAGLDLLTELAGNTRDQELGPNARAEPSLFWQVTGMAPNMGRRETARLLFSVKAGLEAELPEAHIASLSPDTVVYKVRGVPELLQRVYPDLQDPDVRSIMTLGHSRYSTNTLPTVERAQPFALLGHNGEINTIERLRSTAATLNIPLVPGGSDSQDLDRILEGLMHVHGVDPLEAMEMLFPAIHSEVDRLADEELRKVYEHLRWFFPPSAQGPAAIIARLGDVCLGSVDAMGLRPLWFGESDEDWFLSSEKGVVNLESTINDPKPLAPGEKIAIMAGRGRRAQVLDQGELQRSLKLLAQARHRDNAPEHRFSHGVPEACRQFMGKLALDDSAWLDQPEPADQALHPSRLAAWGWQQYELDIREEVARTGKPVVGSMGHQGPLACLEWEALPVISEFFKENVAVVTNPAIDREREADHFSTRVILGPRPEAGGQGPTSVGLELATPLLLERGLGDVEAIDTVARRFKAATLEEVLAFFTGQGRDLSRVRLLDATFVPERGALRARLDALCAEAAEAVEAGAMLLVMDDSRAFVDSHAEGRVFVDPALATAWLLQDMERRGLRRRFSLVVRSGAVRNLHDIMFLLGQGADALAPRLLWAGAAVHATSELPLSKVLRNTMSVLQQGMEKVMSTMGIHELCGYGRIFASIGLARELAEVFGCPGFCSAQETGLSLEAIEDMASKRLECAAAKGVRALKKDVRRNVRVGKLLRDVAVGKTGFRDMADGLRKLEQDSPTALRHLLDFRKAENGRRPAMDDVDISIGQHDMPLVISAMSFGSQGENSFRVYAEAGRKANIVCMNGEGGEIPDMLGLYRHNRGQQIASGRFGVSMEFLNSANFLEIKIGQGAKPGEGGHLPGTKVTPKVAQARHCKPGVTLISPSNHHDIYSIEDLHQIITELKTANPTARISVKIPVTSGVGTIAVGVAKAGANIVTLSGFEGGTGAAREHAKKYVGLPAEIGVSEAHRALCESGLRRSVELWCDGGMRSGADVVRMVLLGADRVGLGTVALMGVGCISCQRCHLDRCPRGISTQLSSKAEAEARGVKGFSEVLVEQETDNLVRLLRTIGDEVRAVLADMGQTNLRELVGRTDLLVQKNANDHVDLADLLRLPTSCGFWESGPGLASRKVRRPLNHLTRLISDLAMQRFREGSSEVVYYDEGVRSMDRAIGTYLAGDMVRAFGMEHGRRADLRLSHSVPGNGLCAFTIQGIDVFVEGGAQDGPAKGGMGGSLAVLKGLNRHGRRVDGSAGKSLAYGAIAGTIMIQNMADSRACVRMSGADVVFGGRITAPVRDEQGNIASRAHLKGFAFEYMTGGRVVMLGDPGPWICSGMTGGVIYQCLYPEFGFTRESVTRRLATGAKVALRDLGDKGLVDVNLLLGRYLESLRQSFQDAEADSVALLLEQAEERFVKVVPELGPSVIEE</sequence>
<evidence type="ECO:0000256" key="2">
    <source>
        <dbReference type="ARBA" id="ARBA00001927"/>
    </source>
</evidence>
<dbReference type="InterPro" id="IPR050711">
    <property type="entry name" value="ET-N_metabolism_enzyme"/>
</dbReference>
<dbReference type="HOGENOM" id="CLU_000422_8_2_7"/>
<evidence type="ECO:0000259" key="15">
    <source>
        <dbReference type="PROSITE" id="PS51278"/>
    </source>
</evidence>
<dbReference type="CDD" id="cd02808">
    <property type="entry name" value="GltS_FMN"/>
    <property type="match status" value="1"/>
</dbReference>
<evidence type="ECO:0000256" key="7">
    <source>
        <dbReference type="ARBA" id="ARBA00022723"/>
    </source>
</evidence>
<evidence type="ECO:0000256" key="14">
    <source>
        <dbReference type="ARBA" id="ARBA00029440"/>
    </source>
</evidence>
<keyword evidence="6" id="KW-0288">FMN</keyword>
<keyword evidence="11" id="KW-0411">Iron-sulfur</keyword>
<feature type="domain" description="Glutamine amidotransferase type-2" evidence="15">
    <location>
        <begin position="19"/>
        <end position="394"/>
    </location>
</feature>
<evidence type="ECO:0000256" key="5">
    <source>
        <dbReference type="ARBA" id="ARBA00022630"/>
    </source>
</evidence>
<dbReference type="SUPFAM" id="SSF51395">
    <property type="entry name" value="FMN-linked oxidoreductases"/>
    <property type="match status" value="1"/>
</dbReference>
<dbReference type="KEGG" id="daf:Desaf_3067"/>
<dbReference type="eggNOG" id="COG0070">
    <property type="taxonomic scope" value="Bacteria"/>
</dbReference>
<dbReference type="Pfam" id="PF04898">
    <property type="entry name" value="Glu_syn_central"/>
    <property type="match status" value="1"/>
</dbReference>
<keyword evidence="9" id="KW-0560">Oxidoreductase</keyword>
<dbReference type="InterPro" id="IPR036485">
    <property type="entry name" value="Glu_synth_asu_C_sf"/>
</dbReference>
<dbReference type="Gene3D" id="3.20.20.70">
    <property type="entry name" value="Aldolase class I"/>
    <property type="match status" value="2"/>
</dbReference>
<evidence type="ECO:0000256" key="10">
    <source>
        <dbReference type="ARBA" id="ARBA00023004"/>
    </source>
</evidence>
<dbReference type="RefSeq" id="WP_014261011.1">
    <property type="nucleotide sequence ID" value="NC_016629.1"/>
</dbReference>
<dbReference type="Proteomes" id="UP000007844">
    <property type="component" value="Chromosome"/>
</dbReference>
<comment type="cofactor">
    <cofactor evidence="1">
        <name>FMN</name>
        <dbReference type="ChEBI" id="CHEBI:58210"/>
    </cofactor>
</comment>
<dbReference type="InterPro" id="IPR002932">
    <property type="entry name" value="Glu_synthdom"/>
</dbReference>
<dbReference type="GO" id="GO:0051538">
    <property type="term" value="F:3 iron, 4 sulfur cluster binding"/>
    <property type="evidence" value="ECO:0007669"/>
    <property type="project" value="UniProtKB-KW"/>
</dbReference>
<protein>
    <submittedName>
        <fullName evidence="16">Glutamate synthase (Ferredoxin)</fullName>
    </submittedName>
</protein>
<comment type="similarity">
    <text evidence="3">Belongs to the glutamate synthase family.</text>
</comment>
<dbReference type="InterPro" id="IPR013785">
    <property type="entry name" value="Aldolase_TIM"/>
</dbReference>
<dbReference type="Pfam" id="PF01645">
    <property type="entry name" value="Glu_synthase"/>
    <property type="match status" value="1"/>
</dbReference>
<evidence type="ECO:0000256" key="8">
    <source>
        <dbReference type="ARBA" id="ARBA00022962"/>
    </source>
</evidence>
<organism evidence="16 17">
    <name type="scientific">Desulfocurvibacter africanus subsp. africanus str. Walvis Bay</name>
    <dbReference type="NCBI Taxonomy" id="690850"/>
    <lineage>
        <taxon>Bacteria</taxon>
        <taxon>Pseudomonadati</taxon>
        <taxon>Thermodesulfobacteriota</taxon>
        <taxon>Desulfovibrionia</taxon>
        <taxon>Desulfovibrionales</taxon>
        <taxon>Desulfovibrionaceae</taxon>
        <taxon>Desulfocurvibacter</taxon>
    </lineage>
</organism>
<dbReference type="SUPFAM" id="SSF69336">
    <property type="entry name" value="Alpha subunit of glutamate synthase, C-terminal domain"/>
    <property type="match status" value="1"/>
</dbReference>
<dbReference type="GO" id="GO:0046872">
    <property type="term" value="F:metal ion binding"/>
    <property type="evidence" value="ECO:0007669"/>
    <property type="project" value="UniProtKB-KW"/>
</dbReference>
<comment type="pathway">
    <text evidence="14">Amino-acid biosynthesis.</text>
</comment>
<keyword evidence="10" id="KW-0408">Iron</keyword>
<dbReference type="GO" id="GO:0019676">
    <property type="term" value="P:ammonia assimilation cycle"/>
    <property type="evidence" value="ECO:0007669"/>
    <property type="project" value="TreeGrafter"/>
</dbReference>
<dbReference type="eggNOG" id="COG0067">
    <property type="taxonomic scope" value="Bacteria"/>
</dbReference>
<keyword evidence="5" id="KW-0285">Flavoprotein</keyword>
<evidence type="ECO:0000256" key="3">
    <source>
        <dbReference type="ARBA" id="ARBA00009716"/>
    </source>
</evidence>
<dbReference type="eggNOG" id="COG0069">
    <property type="taxonomic scope" value="Bacteria"/>
</dbReference>
<evidence type="ECO:0000256" key="12">
    <source>
        <dbReference type="ARBA" id="ARBA00023164"/>
    </source>
</evidence>
<evidence type="ECO:0000256" key="11">
    <source>
        <dbReference type="ARBA" id="ARBA00023014"/>
    </source>
</evidence>
<dbReference type="STRING" id="690850.Desaf_3067"/>
<dbReference type="InterPro" id="IPR029055">
    <property type="entry name" value="Ntn_hydrolases_N"/>
</dbReference>
<keyword evidence="12" id="KW-0314">Glutamate biosynthesis</keyword>
<dbReference type="Gene3D" id="2.160.20.60">
    <property type="entry name" value="Glutamate synthase, alpha subunit, C-terminal domain"/>
    <property type="match status" value="1"/>
</dbReference>
<evidence type="ECO:0000313" key="16">
    <source>
        <dbReference type="EMBL" id="EGJ51365.1"/>
    </source>
</evidence>
<dbReference type="PROSITE" id="PS51278">
    <property type="entry name" value="GATASE_TYPE_2"/>
    <property type="match status" value="1"/>
</dbReference>
<dbReference type="Pfam" id="PF00310">
    <property type="entry name" value="GATase_2"/>
    <property type="match status" value="1"/>
</dbReference>
<gene>
    <name evidence="16" type="ORF">Desaf_3067</name>
</gene>
<evidence type="ECO:0000256" key="9">
    <source>
        <dbReference type="ARBA" id="ARBA00023002"/>
    </source>
</evidence>
<dbReference type="EMBL" id="CP003221">
    <property type="protein sequence ID" value="EGJ51365.1"/>
    <property type="molecule type" value="Genomic_DNA"/>
</dbReference>
<keyword evidence="7" id="KW-0479">Metal-binding</keyword>
<keyword evidence="8" id="KW-0315">Glutamine amidotransferase</keyword>
<dbReference type="Pfam" id="PF01493">
    <property type="entry name" value="GXGXG"/>
    <property type="match status" value="1"/>
</dbReference>
<evidence type="ECO:0000256" key="6">
    <source>
        <dbReference type="ARBA" id="ARBA00022643"/>
    </source>
</evidence>
<keyword evidence="13" id="KW-0003">3Fe-4S</keyword>
<proteinExistence type="inferred from homology"/>
<dbReference type="GO" id="GO:0015930">
    <property type="term" value="F:glutamate synthase activity"/>
    <property type="evidence" value="ECO:0007669"/>
    <property type="project" value="InterPro"/>
</dbReference>
<dbReference type="MEROPS" id="C44.003"/>
<dbReference type="Gene3D" id="3.60.20.10">
    <property type="entry name" value="Glutamine Phosphoribosylpyrophosphate, subunit 1, domain 1"/>
    <property type="match status" value="1"/>
</dbReference>